<dbReference type="EMBL" id="GL883015">
    <property type="protein sequence ID" value="EGG19421.1"/>
    <property type="molecule type" value="Genomic_DNA"/>
</dbReference>
<evidence type="ECO:0000313" key="3">
    <source>
        <dbReference type="EMBL" id="EGG19421.1"/>
    </source>
</evidence>
<evidence type="ECO:0000313" key="4">
    <source>
        <dbReference type="Proteomes" id="UP000007797"/>
    </source>
</evidence>
<feature type="domain" description="EF-hand" evidence="2">
    <location>
        <begin position="214"/>
        <end position="249"/>
    </location>
</feature>
<dbReference type="KEGG" id="dfa:DFA_02208"/>
<keyword evidence="4" id="KW-1185">Reference proteome</keyword>
<sequence length="253" mass="28688">MPNSSMSSTSATSSIEPIDRALILCNRANDLLSLILSKNKSEIETETESSTKHCHQQHKEEEENDEEEKEKIQECDTIEEEEDDQDEEDFKLIQNANELFEQAVTVDNHCVDALIGLGYIAGLREQFIEAVGFLDKAEIASQGENDQRIQTLRDALKEKMEKASSSSDAPSNPEDEFEHVFQTGHNDLNVPLLIEVGISKIQVIIIFNGAVTKKFIVTLREIFDRFDITHDNTLSTEELQSYTKKILQRLLKT</sequence>
<proteinExistence type="predicted"/>
<dbReference type="OrthoDB" id="18340at2759"/>
<accession>F4PYF4</accession>
<dbReference type="SUPFAM" id="SSF47473">
    <property type="entry name" value="EF-hand"/>
    <property type="match status" value="1"/>
</dbReference>
<evidence type="ECO:0000256" key="1">
    <source>
        <dbReference type="SAM" id="MobiDB-lite"/>
    </source>
</evidence>
<reference evidence="4" key="1">
    <citation type="journal article" date="2011" name="Genome Res.">
        <title>Phylogeny-wide analysis of social amoeba genomes highlights ancient origins for complex intercellular communication.</title>
        <authorList>
            <person name="Heidel A.J."/>
            <person name="Lawal H.M."/>
            <person name="Felder M."/>
            <person name="Schilde C."/>
            <person name="Helps N.R."/>
            <person name="Tunggal B."/>
            <person name="Rivero F."/>
            <person name="John U."/>
            <person name="Schleicher M."/>
            <person name="Eichinger L."/>
            <person name="Platzer M."/>
            <person name="Noegel A.A."/>
            <person name="Schaap P."/>
            <person name="Gloeckner G."/>
        </authorList>
    </citation>
    <scope>NUCLEOTIDE SEQUENCE [LARGE SCALE GENOMIC DNA]</scope>
    <source>
        <strain evidence="4">SH3</strain>
    </source>
</reference>
<organism evidence="3 4">
    <name type="scientific">Cavenderia fasciculata</name>
    <name type="common">Slime mold</name>
    <name type="synonym">Dictyostelium fasciculatum</name>
    <dbReference type="NCBI Taxonomy" id="261658"/>
    <lineage>
        <taxon>Eukaryota</taxon>
        <taxon>Amoebozoa</taxon>
        <taxon>Evosea</taxon>
        <taxon>Eumycetozoa</taxon>
        <taxon>Dictyostelia</taxon>
        <taxon>Acytosteliales</taxon>
        <taxon>Cavenderiaceae</taxon>
        <taxon>Cavenderia</taxon>
    </lineage>
</organism>
<feature type="region of interest" description="Disordered" evidence="1">
    <location>
        <begin position="41"/>
        <end position="87"/>
    </location>
</feature>
<evidence type="ECO:0000259" key="2">
    <source>
        <dbReference type="PROSITE" id="PS50222"/>
    </source>
</evidence>
<dbReference type="InterPro" id="IPR011992">
    <property type="entry name" value="EF-hand-dom_pair"/>
</dbReference>
<dbReference type="GeneID" id="14871483"/>
<feature type="compositionally biased region" description="Acidic residues" evidence="1">
    <location>
        <begin position="76"/>
        <end position="87"/>
    </location>
</feature>
<dbReference type="PROSITE" id="PS50222">
    <property type="entry name" value="EF_HAND_2"/>
    <property type="match status" value="1"/>
</dbReference>
<dbReference type="GO" id="GO:0005509">
    <property type="term" value="F:calcium ion binding"/>
    <property type="evidence" value="ECO:0007669"/>
    <property type="project" value="InterPro"/>
</dbReference>
<name>F4PYF4_CACFS</name>
<protein>
    <recommendedName>
        <fullName evidence="2">EF-hand domain-containing protein</fullName>
    </recommendedName>
</protein>
<gene>
    <name evidence="3" type="ORF">DFA_02208</name>
</gene>
<dbReference type="Proteomes" id="UP000007797">
    <property type="component" value="Unassembled WGS sequence"/>
</dbReference>
<dbReference type="AlphaFoldDB" id="F4PYF4"/>
<dbReference type="InterPro" id="IPR002048">
    <property type="entry name" value="EF_hand_dom"/>
</dbReference>
<dbReference type="RefSeq" id="XP_004357692.1">
    <property type="nucleotide sequence ID" value="XM_004357635.1"/>
</dbReference>